<dbReference type="InterPro" id="IPR050498">
    <property type="entry name" value="Ycf3"/>
</dbReference>
<dbReference type="EMBL" id="NAAC01000033">
    <property type="protein sequence ID" value="RDJ05074.1"/>
    <property type="molecule type" value="Genomic_DNA"/>
</dbReference>
<keyword evidence="1" id="KW-0677">Repeat</keyword>
<comment type="caution">
    <text evidence="6">The sequence shown here is derived from an EMBL/GenBank/DDBJ whole genome shotgun (WGS) entry which is preliminary data.</text>
</comment>
<feature type="repeat" description="TPR" evidence="3">
    <location>
        <begin position="360"/>
        <end position="393"/>
    </location>
</feature>
<dbReference type="Pfam" id="PF13174">
    <property type="entry name" value="TPR_6"/>
    <property type="match status" value="1"/>
</dbReference>
<evidence type="ECO:0000256" key="2">
    <source>
        <dbReference type="ARBA" id="ARBA00022803"/>
    </source>
</evidence>
<protein>
    <recommendedName>
        <fullName evidence="5">DUF4062 domain-containing protein</fullName>
    </recommendedName>
</protein>
<dbReference type="SUPFAM" id="SSF48452">
    <property type="entry name" value="TPR-like"/>
    <property type="match status" value="2"/>
</dbReference>
<dbReference type="Pfam" id="PF13181">
    <property type="entry name" value="TPR_8"/>
    <property type="match status" value="1"/>
</dbReference>
<reference evidence="6 7" key="1">
    <citation type="submission" date="2017-03" db="EMBL/GenBank/DDBJ databases">
        <title>Genome analysis of Rhizobial strains effectives or ineffectives for nitrogen fixation isolated from bean seeds.</title>
        <authorList>
            <person name="Peralta H."/>
            <person name="Aguilar-Vera A."/>
            <person name="Mora Y."/>
            <person name="Vargas-Lagunas C."/>
            <person name="Girard L."/>
            <person name="Mora J."/>
        </authorList>
    </citation>
    <scope>NUCLEOTIDE SEQUENCE [LARGE SCALE GENOMIC DNA]</scope>
    <source>
        <strain evidence="6 7">CCGM3</strain>
    </source>
</reference>
<dbReference type="AlphaFoldDB" id="A0A370KHT6"/>
<sequence length="668" mass="73520">MNLHLLLVSCKFLLERDYNGSGSVKAQGPRLPRSLTAYRVFIASPGGLETERSAFRDVLTKFSDEHSPFTDVIFEPVGWEDALGGAGRPQEIVNHALDESDYAVFVLYDRWGSHTGGGYSSGTQEEWHVAEGRYKAQKLRNICLFFKNVDADRLRDPGPQLQKVIEFRQQIESEKKYLFKTFNDISEFQHVLRANLARWLHLHSQQPEIISEFLTVAGDQTSPERESLRLHESSEFNQWISEARKLMANAGDFEIAHFFATNAVKCAKTELGWAEATNLIGISALNLGRPDEAITTFSAVVDKFEQSSDVDFRTWWAKGLVNKGIALRTVGRLADALTTYKEVAERIGNSNETPLNEQRARALINEGVVLADMGKHSPAIEAYERLISLGSRIGNDYIKELVAKAYVNKGISLGEVGRKTEELLAYDGVVEKFGASTSPNLQRQVARALVNKGMNLGDRGEFEEATSVYCDVVERFKKSGDPSTQEQVAKALNSKGVLAGTNGKETEAVDAFNDLIELYSDSQITALRSQVAWAHLNKAFAIGKLEGIDAELSGYDSVIECFGAPPSPLKEQVARAMLHKGITLADAKRLEEASSVFNQLVSVFGSTIDPKVQESVREASEKLLEVNSAGDSAPSSKSVESASTPVAKKEECITKGNKPEASPSGKRT</sequence>
<evidence type="ECO:0000256" key="1">
    <source>
        <dbReference type="ARBA" id="ARBA00022737"/>
    </source>
</evidence>
<evidence type="ECO:0000256" key="3">
    <source>
        <dbReference type="PROSITE-ProRule" id="PRU00339"/>
    </source>
</evidence>
<feature type="region of interest" description="Disordered" evidence="4">
    <location>
        <begin position="623"/>
        <end position="668"/>
    </location>
</feature>
<dbReference type="InterPro" id="IPR025139">
    <property type="entry name" value="DUF4062"/>
</dbReference>
<dbReference type="InterPro" id="IPR019734">
    <property type="entry name" value="TPR_rpt"/>
</dbReference>
<evidence type="ECO:0000259" key="5">
    <source>
        <dbReference type="Pfam" id="PF13271"/>
    </source>
</evidence>
<dbReference type="InterPro" id="IPR011990">
    <property type="entry name" value="TPR-like_helical_dom_sf"/>
</dbReference>
<dbReference type="Gene3D" id="1.25.40.10">
    <property type="entry name" value="Tetratricopeptide repeat domain"/>
    <property type="match status" value="3"/>
</dbReference>
<dbReference type="PANTHER" id="PTHR44858:SF1">
    <property type="entry name" value="UDP-N-ACETYLGLUCOSAMINE--PEPTIDE N-ACETYLGLUCOSAMINYLTRANSFERASE SPINDLY-RELATED"/>
    <property type="match status" value="1"/>
</dbReference>
<gene>
    <name evidence="6" type="ORF">B5K06_26250</name>
</gene>
<evidence type="ECO:0000256" key="4">
    <source>
        <dbReference type="SAM" id="MobiDB-lite"/>
    </source>
</evidence>
<dbReference type="Pfam" id="PF13271">
    <property type="entry name" value="DUF4062"/>
    <property type="match status" value="1"/>
</dbReference>
<dbReference type="SMART" id="SM00028">
    <property type="entry name" value="TPR"/>
    <property type="match status" value="7"/>
</dbReference>
<dbReference type="Proteomes" id="UP000254939">
    <property type="component" value="Unassembled WGS sequence"/>
</dbReference>
<organism evidence="6 7">
    <name type="scientific">Rhizobium grahamii</name>
    <dbReference type="NCBI Taxonomy" id="1120045"/>
    <lineage>
        <taxon>Bacteria</taxon>
        <taxon>Pseudomonadati</taxon>
        <taxon>Pseudomonadota</taxon>
        <taxon>Alphaproteobacteria</taxon>
        <taxon>Hyphomicrobiales</taxon>
        <taxon>Rhizobiaceae</taxon>
        <taxon>Rhizobium/Agrobacterium group</taxon>
        <taxon>Rhizobium</taxon>
    </lineage>
</organism>
<name>A0A370KHT6_9HYPH</name>
<evidence type="ECO:0000313" key="7">
    <source>
        <dbReference type="Proteomes" id="UP000254939"/>
    </source>
</evidence>
<keyword evidence="2 3" id="KW-0802">TPR repeat</keyword>
<feature type="compositionally biased region" description="Low complexity" evidence="4">
    <location>
        <begin position="632"/>
        <end position="646"/>
    </location>
</feature>
<proteinExistence type="predicted"/>
<accession>A0A370KHT6</accession>
<dbReference type="PANTHER" id="PTHR44858">
    <property type="entry name" value="TETRATRICOPEPTIDE REPEAT PROTEIN 6"/>
    <property type="match status" value="1"/>
</dbReference>
<evidence type="ECO:0000313" key="6">
    <source>
        <dbReference type="EMBL" id="RDJ05074.1"/>
    </source>
</evidence>
<feature type="domain" description="DUF4062" evidence="5">
    <location>
        <begin position="39"/>
        <end position="130"/>
    </location>
</feature>
<dbReference type="PROSITE" id="PS50005">
    <property type="entry name" value="TPR"/>
    <property type="match status" value="1"/>
</dbReference>